<organism evidence="2 3">
    <name type="scientific">Christensenella tenuis</name>
    <dbReference type="NCBI Taxonomy" id="2763033"/>
    <lineage>
        <taxon>Bacteria</taxon>
        <taxon>Bacillati</taxon>
        <taxon>Bacillota</taxon>
        <taxon>Clostridia</taxon>
        <taxon>Christensenellales</taxon>
        <taxon>Christensenellaceae</taxon>
        <taxon>Christensenella</taxon>
    </lineage>
</organism>
<dbReference type="RefSeq" id="WP_186857147.1">
    <property type="nucleotide sequence ID" value="NZ_JACOON010000002.1"/>
</dbReference>
<feature type="domain" description="Uroporphyrinogen decarboxylase (URO-D)" evidence="1">
    <location>
        <begin position="83"/>
        <end position="355"/>
    </location>
</feature>
<dbReference type="InterPro" id="IPR000257">
    <property type="entry name" value="Uroporphyrinogen_deCOase"/>
</dbReference>
<evidence type="ECO:0000313" key="2">
    <source>
        <dbReference type="EMBL" id="MBC5647627.1"/>
    </source>
</evidence>
<sequence>MNANLWNPNKERLLTTLRGEIADRVPYFESLIEDRVVTHILGRDVGSTMPASRGTEDNGCMVPPPMDIRDYLELIEYTGQDSVLYEALWVPMKMPDETGKLHAVTGGVVKQWQDLERVVQPSWEDDLKYRKSYLEEYVAGAKEKNVAVTLFTGAFFQYTYEYLVGFEDFCVMAYEDRPLLERCLDLCVEYYEKVIEIGIEAGIDILWVADDVAYRSGTFVSPEMFEELWLERMQKLVKMGKDAGIPVIFHSCGNLNGIMDTVICKLGIDCLHPIEPYSMDIDAIKSEYQDQFCIAGNIDIAGPLAFGTPDEAYREAEKLITAMKPGGKYIFASSHSITNDIPPENFDAMLRALREVGVY</sequence>
<dbReference type="PANTHER" id="PTHR47099">
    <property type="entry name" value="METHYLCOBAMIDE:COM METHYLTRANSFERASE MTBA"/>
    <property type="match status" value="1"/>
</dbReference>
<evidence type="ECO:0000313" key="3">
    <source>
        <dbReference type="Proteomes" id="UP000606889"/>
    </source>
</evidence>
<name>A0ABR7ECX3_9FIRM</name>
<keyword evidence="3" id="KW-1185">Reference proteome</keyword>
<gene>
    <name evidence="2" type="ORF">H8S18_04710</name>
</gene>
<dbReference type="InterPro" id="IPR038071">
    <property type="entry name" value="UROD/MetE-like_sf"/>
</dbReference>
<proteinExistence type="predicted"/>
<dbReference type="Pfam" id="PF01208">
    <property type="entry name" value="URO-D"/>
    <property type="match status" value="1"/>
</dbReference>
<comment type="caution">
    <text evidence="2">The sequence shown here is derived from an EMBL/GenBank/DDBJ whole genome shotgun (WGS) entry which is preliminary data.</text>
</comment>
<dbReference type="Proteomes" id="UP000606889">
    <property type="component" value="Unassembled WGS sequence"/>
</dbReference>
<dbReference type="SUPFAM" id="SSF51726">
    <property type="entry name" value="UROD/MetE-like"/>
    <property type="match status" value="1"/>
</dbReference>
<dbReference type="InterPro" id="IPR052024">
    <property type="entry name" value="Methanogen_methyltrans"/>
</dbReference>
<protein>
    <recommendedName>
        <fullName evidence="1">Uroporphyrinogen decarboxylase (URO-D) domain-containing protein</fullName>
    </recommendedName>
</protein>
<dbReference type="PANTHER" id="PTHR47099:SF1">
    <property type="entry name" value="METHYLCOBAMIDE:COM METHYLTRANSFERASE MTBA"/>
    <property type="match status" value="1"/>
</dbReference>
<reference evidence="2 3" key="1">
    <citation type="submission" date="2020-08" db="EMBL/GenBank/DDBJ databases">
        <title>Genome public.</title>
        <authorList>
            <person name="Liu C."/>
            <person name="Sun Q."/>
        </authorList>
    </citation>
    <scope>NUCLEOTIDE SEQUENCE [LARGE SCALE GENOMIC DNA]</scope>
    <source>
        <strain evidence="2 3">NSJ-35</strain>
    </source>
</reference>
<dbReference type="EMBL" id="JACOON010000002">
    <property type="protein sequence ID" value="MBC5647627.1"/>
    <property type="molecule type" value="Genomic_DNA"/>
</dbReference>
<evidence type="ECO:0000259" key="1">
    <source>
        <dbReference type="Pfam" id="PF01208"/>
    </source>
</evidence>
<dbReference type="Gene3D" id="3.20.20.210">
    <property type="match status" value="1"/>
</dbReference>
<accession>A0ABR7ECX3</accession>